<dbReference type="InterPro" id="IPR036068">
    <property type="entry name" value="Nicotinate_pribotase-like_C"/>
</dbReference>
<evidence type="ECO:0000256" key="3">
    <source>
        <dbReference type="ARBA" id="ARBA00013236"/>
    </source>
</evidence>
<feature type="domain" description="Nicotinate phosphoribosyltransferase C-terminal" evidence="13">
    <location>
        <begin position="382"/>
        <end position="440"/>
    </location>
</feature>
<keyword evidence="14" id="KW-0328">Glycosyltransferase</keyword>
<feature type="compositionally biased region" description="Basic and acidic residues" evidence="10">
    <location>
        <begin position="440"/>
        <end position="455"/>
    </location>
</feature>
<evidence type="ECO:0000256" key="7">
    <source>
        <dbReference type="ARBA" id="ARBA00022679"/>
    </source>
</evidence>
<dbReference type="GO" id="GO:0047280">
    <property type="term" value="F:nicotinamide phosphoribosyltransferase activity"/>
    <property type="evidence" value="ECO:0007669"/>
    <property type="project" value="UniProtKB-ARBA"/>
</dbReference>
<dbReference type="FunFam" id="3.20.20.70:FF:000076">
    <property type="entry name" value="Nicotinate phosphoribosyltransferase"/>
    <property type="match status" value="1"/>
</dbReference>
<name>A0A832A7D8_9BACT</name>
<sequence>MALWHGYRPELLTDLYQFTMAASYWKEGMHGRAAFSLFIRDLPPNRAYFVSAGLQHVLALIDDFRFDGTSIDYLRSLDRFPEGFLEYLKTVRFTGTVRAIPEGRIFFPNEPLIEVTAPIVEAQLLETVILNTLHLETLVATKAARCIAAARGRPLIDFSPRRTHGVDAALKTARSSYITGFIGTSNVLAGQFYGIPVFGTMAHSYITSFLHEMDAFRAYAAAFPDNTVLLLDTYDTLRAAEKAVIIARELQAQGKKLRGVRLDSGDLKRLSRQVHELFCRHGFPDVAVMASGNLDEYRVDDLLQSGAHINLFGIGTRLGVSADAPYLDMAYKLVEYDGRPVLKLSPGKITWVGEKQVFRSYDPSGFMEHDVLGLKQENHPGAEPLLIPVIIQGRRTAPEESLGDIRARFQADWDRLPEDYKALRPEKTYPVRPSEPLRALQDRVSRARVDQEVRS</sequence>
<dbReference type="UniPathway" id="UPA00253">
    <property type="reaction ID" value="UER00457"/>
</dbReference>
<dbReference type="InterPro" id="IPR013785">
    <property type="entry name" value="Aldolase_TIM"/>
</dbReference>
<dbReference type="SUPFAM" id="SSF54675">
    <property type="entry name" value="Nicotinate/Quinolinate PRTase N-terminal domain-like"/>
    <property type="match status" value="1"/>
</dbReference>
<dbReference type="InterPro" id="IPR041619">
    <property type="entry name" value="NAPRTase_C"/>
</dbReference>
<dbReference type="InterPro" id="IPR007229">
    <property type="entry name" value="Nic_PRibTrfase-Fam"/>
</dbReference>
<dbReference type="NCBIfam" id="NF006696">
    <property type="entry name" value="PRK09243.1-3"/>
    <property type="match status" value="1"/>
</dbReference>
<dbReference type="GO" id="GO:0034355">
    <property type="term" value="P:NAD+ biosynthetic process via the salvage pathway"/>
    <property type="evidence" value="ECO:0007669"/>
    <property type="project" value="TreeGrafter"/>
</dbReference>
<keyword evidence="5 9" id="KW-0436">Ligase</keyword>
<dbReference type="InterPro" id="IPR006405">
    <property type="entry name" value="Nic_PRibTrfase_pncB"/>
</dbReference>
<evidence type="ECO:0000256" key="4">
    <source>
        <dbReference type="ARBA" id="ARBA00022553"/>
    </source>
</evidence>
<dbReference type="EC" id="6.3.4.21" evidence="3 9"/>
<dbReference type="Gene3D" id="3.20.20.70">
    <property type="entry name" value="Aldolase class I"/>
    <property type="match status" value="1"/>
</dbReference>
<dbReference type="PANTHER" id="PTHR11098:SF1">
    <property type="entry name" value="NICOTINATE PHOSPHORIBOSYLTRANSFERASE"/>
    <property type="match status" value="1"/>
</dbReference>
<evidence type="ECO:0000256" key="5">
    <source>
        <dbReference type="ARBA" id="ARBA00022598"/>
    </source>
</evidence>
<feature type="domain" description="Nicotinate/nicotinamide phosphoribosyltransferase" evidence="11">
    <location>
        <begin position="155"/>
        <end position="344"/>
    </location>
</feature>
<dbReference type="GO" id="GO:0004516">
    <property type="term" value="F:nicotinate phosphoribosyltransferase activity"/>
    <property type="evidence" value="ECO:0007669"/>
    <property type="project" value="UniProtKB-UniRule"/>
</dbReference>
<dbReference type="Pfam" id="PF04095">
    <property type="entry name" value="NAPRTase"/>
    <property type="match status" value="1"/>
</dbReference>
<keyword evidence="4" id="KW-0597">Phosphoprotein</keyword>
<gene>
    <name evidence="14" type="ORF">ENS06_10250</name>
</gene>
<dbReference type="Gene3D" id="3.20.140.10">
    <property type="entry name" value="nicotinate phosphoribosyltransferase"/>
    <property type="match status" value="1"/>
</dbReference>
<accession>A0A832A7D8</accession>
<dbReference type="AlphaFoldDB" id="A0A832A7D8"/>
<evidence type="ECO:0000259" key="12">
    <source>
        <dbReference type="Pfam" id="PF17767"/>
    </source>
</evidence>
<comment type="function">
    <text evidence="9">Catalyzes the first step in the biosynthesis of NAD from nicotinic acid, the ATP-dependent synthesis of beta-nicotinate D-ribonucleotide from nicotinate and 5-phospho-D-ribose 1-phosphate.</text>
</comment>
<dbReference type="PIRSF" id="PIRSF000484">
    <property type="entry name" value="NAPRT"/>
    <property type="match status" value="1"/>
</dbReference>
<keyword evidence="6 9" id="KW-0662">Pyridine nucleotide biosynthesis</keyword>
<dbReference type="InterPro" id="IPR041525">
    <property type="entry name" value="N/Namide_PRibTrfase"/>
</dbReference>
<dbReference type="Pfam" id="PF17956">
    <property type="entry name" value="NAPRTase_C"/>
    <property type="match status" value="1"/>
</dbReference>
<reference evidence="14" key="1">
    <citation type="journal article" date="2020" name="mSystems">
        <title>Genome- and Community-Level Interaction Insights into Carbon Utilization and Element Cycling Functions of Hydrothermarchaeota in Hydrothermal Sediment.</title>
        <authorList>
            <person name="Zhou Z."/>
            <person name="Liu Y."/>
            <person name="Xu W."/>
            <person name="Pan J."/>
            <person name="Luo Z.H."/>
            <person name="Li M."/>
        </authorList>
    </citation>
    <scope>NUCLEOTIDE SEQUENCE [LARGE SCALE GENOMIC DNA]</scope>
    <source>
        <strain evidence="14">SpSt-456</strain>
    </source>
</reference>
<comment type="pathway">
    <text evidence="1 9">Cofactor biosynthesis; NAD(+) biosynthesis; nicotinate D-ribonucleotide from nicotinate: step 1/1.</text>
</comment>
<evidence type="ECO:0000256" key="6">
    <source>
        <dbReference type="ARBA" id="ARBA00022642"/>
    </source>
</evidence>
<comment type="catalytic activity">
    <reaction evidence="8 9">
        <text>5-phospho-alpha-D-ribose 1-diphosphate + nicotinate + ATP + H2O = nicotinate beta-D-ribonucleotide + ADP + phosphate + diphosphate</text>
        <dbReference type="Rhea" id="RHEA:36163"/>
        <dbReference type="ChEBI" id="CHEBI:15377"/>
        <dbReference type="ChEBI" id="CHEBI:30616"/>
        <dbReference type="ChEBI" id="CHEBI:32544"/>
        <dbReference type="ChEBI" id="CHEBI:33019"/>
        <dbReference type="ChEBI" id="CHEBI:43474"/>
        <dbReference type="ChEBI" id="CHEBI:57502"/>
        <dbReference type="ChEBI" id="CHEBI:58017"/>
        <dbReference type="ChEBI" id="CHEBI:456216"/>
        <dbReference type="EC" id="6.3.4.21"/>
    </reaction>
</comment>
<comment type="similarity">
    <text evidence="2 9">Belongs to the NAPRTase family.</text>
</comment>
<dbReference type="CDD" id="cd01570">
    <property type="entry name" value="NAPRTase_A"/>
    <property type="match status" value="1"/>
</dbReference>
<dbReference type="GO" id="GO:0005829">
    <property type="term" value="C:cytosol"/>
    <property type="evidence" value="ECO:0007669"/>
    <property type="project" value="TreeGrafter"/>
</dbReference>
<dbReference type="NCBIfam" id="TIGR01513">
    <property type="entry name" value="NAPRTase_put"/>
    <property type="match status" value="1"/>
</dbReference>
<dbReference type="InterPro" id="IPR040727">
    <property type="entry name" value="NAPRTase_N"/>
</dbReference>
<evidence type="ECO:0000259" key="13">
    <source>
        <dbReference type="Pfam" id="PF17956"/>
    </source>
</evidence>
<dbReference type="Pfam" id="PF17767">
    <property type="entry name" value="NAPRTase_N"/>
    <property type="match status" value="1"/>
</dbReference>
<proteinExistence type="inferred from homology"/>
<feature type="region of interest" description="Disordered" evidence="10">
    <location>
        <begin position="424"/>
        <end position="455"/>
    </location>
</feature>
<protein>
    <recommendedName>
        <fullName evidence="3 9">Nicotinate phosphoribosyltransferase</fullName>
        <ecNumber evidence="3 9">6.3.4.21</ecNumber>
    </recommendedName>
</protein>
<evidence type="ECO:0000256" key="8">
    <source>
        <dbReference type="ARBA" id="ARBA00048668"/>
    </source>
</evidence>
<evidence type="ECO:0000313" key="14">
    <source>
        <dbReference type="EMBL" id="HFK97685.1"/>
    </source>
</evidence>
<evidence type="ECO:0000256" key="9">
    <source>
        <dbReference type="RuleBase" id="RU365100"/>
    </source>
</evidence>
<feature type="domain" description="Nicotinate phosphoribosyltransferase N-terminal" evidence="12">
    <location>
        <begin position="11"/>
        <end position="133"/>
    </location>
</feature>
<evidence type="ECO:0000256" key="1">
    <source>
        <dbReference type="ARBA" id="ARBA00004952"/>
    </source>
</evidence>
<keyword evidence="7 9" id="KW-0808">Transferase</keyword>
<dbReference type="NCBIfam" id="NF009131">
    <property type="entry name" value="PRK12484.1"/>
    <property type="match status" value="1"/>
</dbReference>
<evidence type="ECO:0000256" key="10">
    <source>
        <dbReference type="SAM" id="MobiDB-lite"/>
    </source>
</evidence>
<dbReference type="SUPFAM" id="SSF51690">
    <property type="entry name" value="Nicotinate/Quinolinate PRTase C-terminal domain-like"/>
    <property type="match status" value="1"/>
</dbReference>
<comment type="caution">
    <text evidence="14">The sequence shown here is derived from an EMBL/GenBank/DDBJ whole genome shotgun (WGS) entry which is preliminary data.</text>
</comment>
<evidence type="ECO:0000256" key="2">
    <source>
        <dbReference type="ARBA" id="ARBA00010897"/>
    </source>
</evidence>
<comment type="PTM">
    <text evidence="9">Transiently phosphorylated on a His residue during the reaction cycle. Phosphorylation strongly increases the affinity for substrates and increases the rate of nicotinate D-ribonucleotide production. Dephosphorylation regenerates the low-affinity form of the enzyme, leading to product release.</text>
</comment>
<dbReference type="EMBL" id="DSTK01000032">
    <property type="protein sequence ID" value="HFK97685.1"/>
    <property type="molecule type" value="Genomic_DNA"/>
</dbReference>
<organism evidence="14">
    <name type="scientific">Desulfacinum infernum</name>
    <dbReference type="NCBI Taxonomy" id="35837"/>
    <lineage>
        <taxon>Bacteria</taxon>
        <taxon>Pseudomonadati</taxon>
        <taxon>Thermodesulfobacteriota</taxon>
        <taxon>Syntrophobacteria</taxon>
        <taxon>Syntrophobacterales</taxon>
        <taxon>Syntrophobacteraceae</taxon>
        <taxon>Desulfacinum</taxon>
    </lineage>
</organism>
<dbReference type="PANTHER" id="PTHR11098">
    <property type="entry name" value="NICOTINATE PHOSPHORIBOSYLTRANSFERASE"/>
    <property type="match status" value="1"/>
</dbReference>
<evidence type="ECO:0000259" key="11">
    <source>
        <dbReference type="Pfam" id="PF04095"/>
    </source>
</evidence>